<feature type="transmembrane region" description="Helical" evidence="2">
    <location>
        <begin position="436"/>
        <end position="456"/>
    </location>
</feature>
<reference evidence="3" key="1">
    <citation type="submission" date="2014-11" db="EMBL/GenBank/DDBJ databases">
        <authorList>
            <person name="Otto D Thomas"/>
            <person name="Naeem Raeece"/>
        </authorList>
    </citation>
    <scope>NUCLEOTIDE SEQUENCE</scope>
</reference>
<evidence type="ECO:0000256" key="2">
    <source>
        <dbReference type="SAM" id="Phobius"/>
    </source>
</evidence>
<proteinExistence type="predicted"/>
<feature type="region of interest" description="Disordered" evidence="1">
    <location>
        <begin position="289"/>
        <end position="326"/>
    </location>
</feature>
<keyword evidence="2" id="KW-1133">Transmembrane helix</keyword>
<sequence length="464" mass="51118">MRIPAVVAFALASKGLAKGAPKPPPHAIVQEDDEPSMAQRLHQILHPPSLPKPVVVEMNEGSSITCERIFDLTLVGKAGLPYSYDLDFECFWPDATIEYNMKDVESLVLKGWEEGDPEDYKMLSFDLEVKDYNFGTRTLKVGATMKIDEDASKSTAFLKMYRETIEVQWLLKLSPSQGVTQPIILKALVMADTGEMGYWENGKKILKKPVCLPTIAKAEDLTDYQKYAKDPWQRFSRTWECSNLYEWQVGKAVYKDRNRREHSRVDVAECLKNMDVEVVFDWTSGGLAEKEEKQMTGGEDAAGERPTDDSAQPAADAGGDDQGTKTKVTTYTISGWARENTQGGGFKHSAACNIYHTWEFPQVNQGYVQPKMELIIPFSLPGIPFHLRTEASDGEEDTGGTGGNPDDPSAGGAGTGGNSSGTPSSGPKKSRGRGPMFWILLILIIGGAVGTGGVLLHRFVLRRR</sequence>
<organism evidence="3">
    <name type="scientific">Chromera velia CCMP2878</name>
    <dbReference type="NCBI Taxonomy" id="1169474"/>
    <lineage>
        <taxon>Eukaryota</taxon>
        <taxon>Sar</taxon>
        <taxon>Alveolata</taxon>
        <taxon>Colpodellida</taxon>
        <taxon>Chromeraceae</taxon>
        <taxon>Chromera</taxon>
    </lineage>
</organism>
<keyword evidence="2" id="KW-0812">Transmembrane</keyword>
<feature type="region of interest" description="Disordered" evidence="1">
    <location>
        <begin position="390"/>
        <end position="431"/>
    </location>
</feature>
<protein>
    <submittedName>
        <fullName evidence="3">Uncharacterized protein</fullName>
    </submittedName>
</protein>
<accession>A0A0G4H563</accession>
<gene>
    <name evidence="3" type="ORF">Cvel_24724</name>
</gene>
<name>A0A0G4H563_9ALVE</name>
<dbReference type="EMBL" id="CDMZ01001891">
    <property type="protein sequence ID" value="CEM38921.1"/>
    <property type="molecule type" value="Genomic_DNA"/>
</dbReference>
<evidence type="ECO:0000313" key="3">
    <source>
        <dbReference type="EMBL" id="CEM38921.1"/>
    </source>
</evidence>
<dbReference type="VEuPathDB" id="CryptoDB:Cvel_24724"/>
<evidence type="ECO:0000256" key="1">
    <source>
        <dbReference type="SAM" id="MobiDB-lite"/>
    </source>
</evidence>
<keyword evidence="2" id="KW-0472">Membrane</keyword>
<dbReference type="AlphaFoldDB" id="A0A0G4H563"/>